<reference evidence="1 2" key="1">
    <citation type="journal article" date="2016" name="PLoS ONE">
        <title>Sequence Assembly of Yarrowia lipolytica Strain W29/CLIB89 Shows Transposable Element Diversity.</title>
        <authorList>
            <person name="Magnan C."/>
            <person name="Yu J."/>
            <person name="Chang I."/>
            <person name="Jahn E."/>
            <person name="Kanomata Y."/>
            <person name="Wu J."/>
            <person name="Zeller M."/>
            <person name="Oakes M."/>
            <person name="Baldi P."/>
            <person name="Sandmeyer S."/>
        </authorList>
    </citation>
    <scope>NUCLEOTIDE SEQUENCE [LARGE SCALE GENOMIC DNA]</scope>
    <source>
        <strain evidence="2">CLIB89(W29)</strain>
    </source>
</reference>
<dbReference type="Proteomes" id="UP000182444">
    <property type="component" value="Chromosome 1F"/>
</dbReference>
<dbReference type="AlphaFoldDB" id="A0A1D8NMJ3"/>
<dbReference type="EMBL" id="CP017558">
    <property type="protein sequence ID" value="AOW06859.1"/>
    <property type="molecule type" value="Genomic_DNA"/>
</dbReference>
<evidence type="ECO:0000313" key="1">
    <source>
        <dbReference type="EMBL" id="AOW06859.1"/>
    </source>
</evidence>
<proteinExistence type="predicted"/>
<accession>A0A1D8NMJ3</accession>
<dbReference type="RefSeq" id="XP_068139402.1">
    <property type="nucleotide sequence ID" value="XM_068283301.1"/>
</dbReference>
<sequence length="99" mass="11634">MRYWSFIIVYQCNPDLWIMELPSTVGTNSAYRLGQHLWSWSRECIMKSISVLLVREFATAKHTVGELEGCSLSEWRCFERWRSIDMLSCGSEVFWSTLS</sequence>
<name>A0A1D8NMJ3_YARLL</name>
<protein>
    <submittedName>
        <fullName evidence="1">Uncharacterized protein</fullName>
    </submittedName>
</protein>
<gene>
    <name evidence="1" type="ORF">YALI1_F11916g</name>
</gene>
<evidence type="ECO:0000313" key="2">
    <source>
        <dbReference type="Proteomes" id="UP000182444"/>
    </source>
</evidence>
<organism evidence="1 2">
    <name type="scientific">Yarrowia lipolytica</name>
    <name type="common">Candida lipolytica</name>
    <dbReference type="NCBI Taxonomy" id="4952"/>
    <lineage>
        <taxon>Eukaryota</taxon>
        <taxon>Fungi</taxon>
        <taxon>Dikarya</taxon>
        <taxon>Ascomycota</taxon>
        <taxon>Saccharomycotina</taxon>
        <taxon>Dipodascomycetes</taxon>
        <taxon>Dipodascales</taxon>
        <taxon>Dipodascales incertae sedis</taxon>
        <taxon>Yarrowia</taxon>
    </lineage>
</organism>
<dbReference type="GeneID" id="94583889"/>
<dbReference type="VEuPathDB" id="FungiDB:YALI1_F11916g"/>